<evidence type="ECO:0000259" key="2">
    <source>
        <dbReference type="Pfam" id="PF10441"/>
    </source>
</evidence>
<protein>
    <recommendedName>
        <fullName evidence="2">Nucleolar 27S pre-rRNA processing Urb2/Npa2 C-terminal domain-containing protein</fullName>
    </recommendedName>
</protein>
<dbReference type="Pfam" id="PF10441">
    <property type="entry name" value="Urb2"/>
    <property type="match status" value="1"/>
</dbReference>
<evidence type="ECO:0000313" key="3">
    <source>
        <dbReference type="EMBL" id="KAL1554357.1"/>
    </source>
</evidence>
<gene>
    <name evidence="3" type="ORF">AAHA92_14924</name>
</gene>
<comment type="caution">
    <text evidence="3">The sequence shown here is derived from an EMBL/GenBank/DDBJ whole genome shotgun (WGS) entry which is preliminary data.</text>
</comment>
<reference evidence="3 4" key="1">
    <citation type="submission" date="2024-06" db="EMBL/GenBank/DDBJ databases">
        <title>A chromosome level genome sequence of Diviner's sage (Salvia divinorum).</title>
        <authorList>
            <person name="Ford S.A."/>
            <person name="Ro D.-K."/>
            <person name="Ness R.W."/>
            <person name="Phillips M.A."/>
        </authorList>
    </citation>
    <scope>NUCLEOTIDE SEQUENCE [LARGE SCALE GENOMIC DNA]</scope>
    <source>
        <strain evidence="3">SAF-2024a</strain>
        <tissue evidence="3">Leaf</tissue>
    </source>
</reference>
<dbReference type="InterPro" id="IPR052609">
    <property type="entry name" value="Ribosome_Biogenesis_Reg"/>
</dbReference>
<feature type="domain" description="Nucleolar 27S pre-rRNA processing Urb2/Npa2 C-terminal" evidence="2">
    <location>
        <begin position="1794"/>
        <end position="2012"/>
    </location>
</feature>
<feature type="region of interest" description="Disordered" evidence="1">
    <location>
        <begin position="1"/>
        <end position="34"/>
    </location>
</feature>
<sequence length="2013" mass="225648">MDSAVPSSRRSSCHGHEGAKSHTKKRKLRSADVVAQVPEISKSARFDESVGGEEVRSPWKNLQLILSLQDKNVDTRKNIDLAFDYAKSSNNEDMDDIGRRSQVLDTSRTIVFVSNWIQSCLISSEKKTRHDEGAPQFETYGSIMDLRCWKIFHFCLEESKKLHVSLTCSRDFLRVIHAIARDASSFVNETSSAVKESLSGERVQIYDIVLDCVSMLYSFHGGIVNKNLDLWILLMDKVIDSALKVLMGQLDRSKLGDFILQLACCLLEPFAKFLSVHPTRKNGFQNFIDKLLEPLLHLLHVLHSIACDSGDKWKVNIPKWVEEVLAQGLFHPTHIEGFLSLQSSVRYRNSSDASIKYEKLVNKSYHRHLFDKVEKIVAKKNDLALIGLGKLLHLFVCCVMKQNGISVGSGVPRGSNFSLTTHVSTTPHHSHTTASIVTPASHSQSMNAELRRSIFDFYIQIMEYQLADISKYLQTEGEVGSALYNVWKTLRSINDVLFSLICDKLYLRTEDTSEGASRNFLRSIHTVLMSLSAKIESSFGNDEKSNGEVLISLRTELIVSVHHLLNIEYEVVGDDLESLWMMIFSSATCCYSSMDMPSQPLLSSEILNLSCRLIDVYSDLRQVDSAIYALCKAMRQSLLLVRDCEAYSNSLSVLFSSSKFRLSLTNAIKTIPEGQGSACLRQFCTDIKESLEWVRFGDEPAGTGETVKSNSYSSDSLQGHLRAELLGKILCEVYAIILDSIVVTSGNSYSIGSSLKSFIEILRPSLGRMITLRLDSGIEMLSKSTGPDNVTICWFLVLLLRLILSCRSLFRQAISLMPPDASKKMSGVIGDSLTVHCGRDWLDMTVSTGEGFLSWILPPSVSLLDVINSVSDICIKDSAVLCPPLVYVLNVMALQRLTDLNRLIKSSEYMLQWNQMKDQTKFNDDADLSFNRKRIRKWTKCVTRMREEAASLTEFMLECLLSVAKDKESSSSWDGNADGSHIHGLHDNNSSDIASGFLDEKSLTSVLWQLFCKNVDIWCSYARKKHSRNFLTHIIQSSLSCLVSLQEHDTSTTGRLKTRTAPQIALEFLINIVSYEQRFVRRYMASTFCGILQKSVISIFNTSAVDLSELPDWLEAIAAVENTSDVQSGTSPQTRQKMVPDESSSDELDVEFSRCQCLLNLLMRLPEEYLSLKSSSLYITYILNFERILVLSLLGEHNQTWSLNSYQIFRLLVTCRKALQILAVASSKDNVNGSQSLCLFPLPWLLKSLSLAIEFQHAFPEDVAFEARAALFSFLDYTSHVLLMVTENQYQHSISSAVPVRNAHTKRENAERTSEQSGLLSSPKETLVPSQSISELAKALEDDLRKSLTTVREASGDKKRECVIETQGLNKLSSTIASFQGLLWGIASALGGQKAGISSSRMKSSSYDVELMTRIKLCVEAYVEFTICFVKAVFIEDNLNPCMTVNSDKLKPRASCGQYGASRDGPNEGCPTEAMMPSDVISDPTKCEPKRKSRLSFPVLEAFLSEVPHKKLHLKKLLLMKVFKGENPEAAFFLGQLFIACSAILRLNMQIELNSLSWSLFPIVLDISEFMLMEFCRSELPNQFALFLLDGAVRFLEELGNYFPHIDPSLSKDFYVKLIVLHQRAIGKGICLQGKQAKLASQERGSLTKLAGQMNSQFSWERSRLVELKERLTISFSTYVRKSSEFHLLSIIQAVERALVGVWEGSMTNYEIVCGNLDGGEVSSVVSAGIVCLDSILEHVTGPRRLNMIKKHIQNLVAGLFNIILHLQGPTIFYGYVDLTKDSDVPHSGAVTLMCIELLTKISGKPSFFEIETCHIAQSLRIPGTLFQYFLQLLISESTLTSAPDRKASMELYDSCCRMLCTALKHRKSETRQCIALLQDSVSVLLHCLETVNTNHVAGKEIFAWEIQEAVICASSLRRIYEEVRQQKDVFGQFSFQFLSRYIWVYCGFGPAKTGIIREVDEALKPGLYALIDSCSADDLQLLHTTFGEGPCRSTLAALQHDYTVHFQFEGKV</sequence>
<feature type="compositionally biased region" description="Polar residues" evidence="1">
    <location>
        <begin position="1"/>
        <end position="10"/>
    </location>
</feature>
<proteinExistence type="predicted"/>
<organism evidence="3 4">
    <name type="scientific">Salvia divinorum</name>
    <name type="common">Maria pastora</name>
    <name type="synonym">Diviner's sage</name>
    <dbReference type="NCBI Taxonomy" id="28513"/>
    <lineage>
        <taxon>Eukaryota</taxon>
        <taxon>Viridiplantae</taxon>
        <taxon>Streptophyta</taxon>
        <taxon>Embryophyta</taxon>
        <taxon>Tracheophyta</taxon>
        <taxon>Spermatophyta</taxon>
        <taxon>Magnoliopsida</taxon>
        <taxon>eudicotyledons</taxon>
        <taxon>Gunneridae</taxon>
        <taxon>Pentapetalae</taxon>
        <taxon>asterids</taxon>
        <taxon>lamiids</taxon>
        <taxon>Lamiales</taxon>
        <taxon>Lamiaceae</taxon>
        <taxon>Nepetoideae</taxon>
        <taxon>Mentheae</taxon>
        <taxon>Salviinae</taxon>
        <taxon>Salvia</taxon>
        <taxon>Salvia subgen. Calosphace</taxon>
    </lineage>
</organism>
<feature type="compositionally biased region" description="Polar residues" evidence="1">
    <location>
        <begin position="1315"/>
        <end position="1328"/>
    </location>
</feature>
<keyword evidence="4" id="KW-1185">Reference proteome</keyword>
<feature type="region of interest" description="Disordered" evidence="1">
    <location>
        <begin position="1299"/>
        <end position="1328"/>
    </location>
</feature>
<accession>A0ABD1HDL0</accession>
<feature type="region of interest" description="Disordered" evidence="1">
    <location>
        <begin position="1124"/>
        <end position="1145"/>
    </location>
</feature>
<name>A0ABD1HDL0_SALDI</name>
<evidence type="ECO:0000313" key="4">
    <source>
        <dbReference type="Proteomes" id="UP001567538"/>
    </source>
</evidence>
<dbReference type="PANTHER" id="PTHR15682:SF2">
    <property type="entry name" value="UNHEALTHY RIBOSOME BIOGENESIS PROTEIN 2 HOMOLOG"/>
    <property type="match status" value="1"/>
</dbReference>
<feature type="compositionally biased region" description="Basic and acidic residues" evidence="1">
    <location>
        <begin position="1305"/>
        <end position="1314"/>
    </location>
</feature>
<dbReference type="Proteomes" id="UP001567538">
    <property type="component" value="Unassembled WGS sequence"/>
</dbReference>
<dbReference type="InterPro" id="IPR018849">
    <property type="entry name" value="Urb2/Npa2_C"/>
</dbReference>
<dbReference type="PANTHER" id="PTHR15682">
    <property type="entry name" value="UNHEALTHY RIBOSOME BIOGENESIS PROTEIN 2 HOMOLOG"/>
    <property type="match status" value="1"/>
</dbReference>
<dbReference type="EMBL" id="JBEAFC010000006">
    <property type="protein sequence ID" value="KAL1554357.1"/>
    <property type="molecule type" value="Genomic_DNA"/>
</dbReference>
<evidence type="ECO:0000256" key="1">
    <source>
        <dbReference type="SAM" id="MobiDB-lite"/>
    </source>
</evidence>
<feature type="compositionally biased region" description="Polar residues" evidence="1">
    <location>
        <begin position="1124"/>
        <end position="1136"/>
    </location>
</feature>